<sequence length="415" mass="47729">MQNYLILYNPYYDQSVIQKHLEILKSEGKVAFGKVCSKLRLTQSEVIVDFAPSVIASKQSDQSNPAVKIDCHANTRNDIPPFDALSFDFARFVCPFQLFLTDYENLFVAKVEKVCTDLSKLQDSNIAPKYYAEKNLDIETWFIIEDLRELVQGDFVKVRDVYLANFTTPDFGNHTFSIYGNPYTYPLEIHQKKPEFYFSQGTKHYIDALQSEEFITTKQRLIDMCLGADFERAALTSTLEKLTKAEMIFEKHRALKADINDLSNAMTDYASAFEWEAWELCKTLVRDLSKQDKEIINIAYDTRGQALFVKDLLGVKPHNLGNFVSLLRNERIKELIKSRYNAPLRFYLHTMLPKHIGILQQERNPSAHNKQAFIQEALEVRALMLGIGLRLGESGAFSSLLEAKNMLKNTIKTRI</sequence>
<name>A0A2X3BA13_9HELI</name>
<dbReference type="NCBIfam" id="NF041917">
    <property type="entry name" value="HP0729_fam"/>
    <property type="match status" value="1"/>
</dbReference>
<dbReference type="AlphaFoldDB" id="A0A2X3BA13"/>
<dbReference type="RefSeq" id="WP_112058596.1">
    <property type="nucleotide sequence ID" value="NZ_UAWL01000006.1"/>
</dbReference>
<dbReference type="Proteomes" id="UP000250166">
    <property type="component" value="Unassembled WGS sequence"/>
</dbReference>
<reference evidence="1 2" key="1">
    <citation type="submission" date="2018-06" db="EMBL/GenBank/DDBJ databases">
        <authorList>
            <consortium name="Pathogen Informatics"/>
            <person name="Doyle S."/>
        </authorList>
    </citation>
    <scope>NUCLEOTIDE SEQUENCE [LARGE SCALE GENOMIC DNA]</scope>
    <source>
        <strain evidence="1 2">NCTC13102</strain>
    </source>
</reference>
<organism evidence="1 2">
    <name type="scientific">Helicobacter fennelliae</name>
    <dbReference type="NCBI Taxonomy" id="215"/>
    <lineage>
        <taxon>Bacteria</taxon>
        <taxon>Pseudomonadati</taxon>
        <taxon>Campylobacterota</taxon>
        <taxon>Epsilonproteobacteria</taxon>
        <taxon>Campylobacterales</taxon>
        <taxon>Helicobacteraceae</taxon>
        <taxon>Helicobacter</taxon>
    </lineage>
</organism>
<protein>
    <submittedName>
        <fullName evidence="1">Putative ATP</fullName>
    </submittedName>
</protein>
<evidence type="ECO:0000313" key="1">
    <source>
        <dbReference type="EMBL" id="SQB98587.1"/>
    </source>
</evidence>
<dbReference type="EMBL" id="UAWL01000006">
    <property type="protein sequence ID" value="SQB98587.1"/>
    <property type="molecule type" value="Genomic_DNA"/>
</dbReference>
<dbReference type="InterPro" id="IPR049682">
    <property type="entry name" value="HP0729-like"/>
</dbReference>
<accession>A0A2X3BA13</accession>
<evidence type="ECO:0000313" key="2">
    <source>
        <dbReference type="Proteomes" id="UP000250166"/>
    </source>
</evidence>
<gene>
    <name evidence="1" type="ORF">NCTC13102_01051</name>
</gene>
<proteinExistence type="predicted"/>